<organism evidence="1 2">
    <name type="scientific">Brassica napus</name>
    <name type="common">Rape</name>
    <dbReference type="NCBI Taxonomy" id="3708"/>
    <lineage>
        <taxon>Eukaryota</taxon>
        <taxon>Viridiplantae</taxon>
        <taxon>Streptophyta</taxon>
        <taxon>Embryophyta</taxon>
        <taxon>Tracheophyta</taxon>
        <taxon>Spermatophyta</taxon>
        <taxon>Magnoliopsida</taxon>
        <taxon>eudicotyledons</taxon>
        <taxon>Gunneridae</taxon>
        <taxon>Pentapetalae</taxon>
        <taxon>rosids</taxon>
        <taxon>malvids</taxon>
        <taxon>Brassicales</taxon>
        <taxon>Brassicaceae</taxon>
        <taxon>Brassiceae</taxon>
        <taxon>Brassica</taxon>
    </lineage>
</organism>
<sequence length="156" mass="18328">MKSFWRRLTPVFRRGCRKQGRVKSRLFGCGGRRFPLHCLGVSARETPSSVLKVVFGLYFQGARRCTLLWRCHLFESRWRVSLSGYCAIPDHGLEFRVLHWFVDSVYLRRSTFLSSLASQRWRVLVILHPSDKVVSWLLRQEVSFSFRTDALPPLPR</sequence>
<protein>
    <submittedName>
        <fullName evidence="1">Uncharacterized protein</fullName>
    </submittedName>
</protein>
<reference evidence="1 2" key="1">
    <citation type="submission" date="2021-05" db="EMBL/GenBank/DDBJ databases">
        <title>Genome Assembly of Synthetic Allotetraploid Brassica napus Reveals Homoeologous Exchanges between Subgenomes.</title>
        <authorList>
            <person name="Davis J.T."/>
        </authorList>
    </citation>
    <scope>NUCLEOTIDE SEQUENCE [LARGE SCALE GENOMIC DNA]</scope>
    <source>
        <strain evidence="2">cv. Da-Ae</strain>
        <tissue evidence="1">Seedling</tissue>
    </source>
</reference>
<comment type="caution">
    <text evidence="1">The sequence shown here is derived from an EMBL/GenBank/DDBJ whole genome shotgun (WGS) entry which is preliminary data.</text>
</comment>
<accession>A0ABQ8CR88</accession>
<proteinExistence type="predicted"/>
<evidence type="ECO:0000313" key="2">
    <source>
        <dbReference type="Proteomes" id="UP000824890"/>
    </source>
</evidence>
<name>A0ABQ8CR88_BRANA</name>
<evidence type="ECO:0000313" key="1">
    <source>
        <dbReference type="EMBL" id="KAH0919518.1"/>
    </source>
</evidence>
<dbReference type="EMBL" id="JAGKQM010000007">
    <property type="protein sequence ID" value="KAH0919518.1"/>
    <property type="molecule type" value="Genomic_DNA"/>
</dbReference>
<gene>
    <name evidence="1" type="ORF">HID58_027178</name>
</gene>
<dbReference type="Proteomes" id="UP000824890">
    <property type="component" value="Unassembled WGS sequence"/>
</dbReference>
<keyword evidence="2" id="KW-1185">Reference proteome</keyword>